<dbReference type="InterPro" id="IPR016152">
    <property type="entry name" value="PTrfase/Anion_transptr"/>
</dbReference>
<feature type="domain" description="PRD" evidence="5">
    <location>
        <begin position="199"/>
        <end position="305"/>
    </location>
</feature>
<dbReference type="Pfam" id="PF00359">
    <property type="entry name" value="PTS_EIIA_2"/>
    <property type="match status" value="1"/>
</dbReference>
<dbReference type="CDD" id="cd00211">
    <property type="entry name" value="PTS_IIA_fru"/>
    <property type="match status" value="1"/>
</dbReference>
<sequence>MALSSRCLSILSTLYKSDDFVKVSYLANINNASERSIRYSLQKIDNFLLKHGYDCLKRHHTKGVCLNKNKEAMQFIDSFIRENTPFEYVYSKEEIRNFIILKILLGHQPISISYFEKILYISRTTVINFISLVDDYLRNKEIKLIRKPKAGIYVVCNEVVRMNEFANLLISTISMREIYNYINFGQAFSKRGKLYLNNLFDLGDLRLIQSLINDAENDLARVFDDNSYLRLMVYIARFMKRSQYGVGIGQQQIEQSKIRSTKEYKTATKLIKTLSKEYLTDDVCEEEYLYLASLLLGSKSIIMKHEDTENITHIAKEMIHYIEKTYNVEFKNQFDELLNSLALHIRPMIHRVKFNLTVENPLFGYVLENYSELFYNVKNACKILEEKLSVELDDQEISYIVLYFALALEKLNKYSSKKVKILVVCAEGLAISKVLAVSIEKMFNVKVTETLSVRSLTKDIMDQNDFVISTVDIPDVDPQKFIKVNSVISDEDFQNLKKKLEVRFDNYNSNNFSKVNKLIEAIKESCEIKDIYKLQYDLLKTINKESDNVALVKTLDFKLDFSEQFVKIKCIARDWKDAIKIGTDILLEHNCIDKRYHEKILHNIESYGAYMVIVPGVILSHAGPEDGVLKNSMSIVTLKNGVDFNDRFNVPVRLIVTLAIKEQNTHLKFLEDMMQLLENPEIVKKILEVTSNKEITKILKKNIMEGIS</sequence>
<proteinExistence type="predicted"/>
<dbReference type="SUPFAM" id="SSF55804">
    <property type="entry name" value="Phoshotransferase/anion transport protein"/>
    <property type="match status" value="1"/>
</dbReference>
<organism evidence="6 7">
    <name type="scientific">Fonticella tunisiensis</name>
    <dbReference type="NCBI Taxonomy" id="1096341"/>
    <lineage>
        <taxon>Bacteria</taxon>
        <taxon>Bacillati</taxon>
        <taxon>Bacillota</taxon>
        <taxon>Clostridia</taxon>
        <taxon>Eubacteriales</taxon>
        <taxon>Clostridiaceae</taxon>
        <taxon>Fonticella</taxon>
    </lineage>
</organism>
<dbReference type="Gene3D" id="3.40.930.10">
    <property type="entry name" value="Mannitol-specific EII, Chain A"/>
    <property type="match status" value="1"/>
</dbReference>
<protein>
    <submittedName>
        <fullName evidence="6">BglG family transcriptional antiterminator</fullName>
    </submittedName>
</protein>
<dbReference type="PROSITE" id="PS51099">
    <property type="entry name" value="PTS_EIIB_TYPE_2"/>
    <property type="match status" value="1"/>
</dbReference>
<dbReference type="AlphaFoldDB" id="A0A4R7KM83"/>
<dbReference type="InterPro" id="IPR011608">
    <property type="entry name" value="PRD"/>
</dbReference>
<dbReference type="GO" id="GO:0008982">
    <property type="term" value="F:protein-N(PI)-phosphohistidine-sugar phosphotransferase activity"/>
    <property type="evidence" value="ECO:0007669"/>
    <property type="project" value="InterPro"/>
</dbReference>
<evidence type="ECO:0000259" key="5">
    <source>
        <dbReference type="PROSITE" id="PS51372"/>
    </source>
</evidence>
<feature type="domain" description="PTS EIIB type-2" evidence="4">
    <location>
        <begin position="419"/>
        <end position="508"/>
    </location>
</feature>
<dbReference type="RefSeq" id="WP_133628402.1">
    <property type="nucleotide sequence ID" value="NZ_SOAZ01000013.1"/>
</dbReference>
<dbReference type="OrthoDB" id="3175596at2"/>
<keyword evidence="1" id="KW-0808">Transferase</keyword>
<dbReference type="SUPFAM" id="SSF63520">
    <property type="entry name" value="PTS-regulatory domain, PRD"/>
    <property type="match status" value="2"/>
</dbReference>
<dbReference type="InterPro" id="IPR002178">
    <property type="entry name" value="PTS_EIIA_type-2_dom"/>
</dbReference>
<keyword evidence="7" id="KW-1185">Reference proteome</keyword>
<evidence type="ECO:0000259" key="4">
    <source>
        <dbReference type="PROSITE" id="PS51099"/>
    </source>
</evidence>
<dbReference type="Gene3D" id="3.40.50.2300">
    <property type="match status" value="1"/>
</dbReference>
<dbReference type="Gene3D" id="1.10.1790.10">
    <property type="entry name" value="PRD domain"/>
    <property type="match status" value="2"/>
</dbReference>
<dbReference type="GO" id="GO:0009401">
    <property type="term" value="P:phosphoenolpyruvate-dependent sugar phosphotransferase system"/>
    <property type="evidence" value="ECO:0007669"/>
    <property type="project" value="InterPro"/>
</dbReference>
<accession>A0A4R7KM83</accession>
<dbReference type="Proteomes" id="UP000295325">
    <property type="component" value="Unassembled WGS sequence"/>
</dbReference>
<reference evidence="6 7" key="1">
    <citation type="submission" date="2019-03" db="EMBL/GenBank/DDBJ databases">
        <title>Genomic Encyclopedia of Type Strains, Phase IV (KMG-IV): sequencing the most valuable type-strain genomes for metagenomic binning, comparative biology and taxonomic classification.</title>
        <authorList>
            <person name="Goeker M."/>
        </authorList>
    </citation>
    <scope>NUCLEOTIDE SEQUENCE [LARGE SCALE GENOMIC DNA]</scope>
    <source>
        <strain evidence="6 7">DSM 24455</strain>
    </source>
</reference>
<evidence type="ECO:0000313" key="7">
    <source>
        <dbReference type="Proteomes" id="UP000295325"/>
    </source>
</evidence>
<dbReference type="GO" id="GO:0006355">
    <property type="term" value="P:regulation of DNA-templated transcription"/>
    <property type="evidence" value="ECO:0007669"/>
    <property type="project" value="InterPro"/>
</dbReference>
<dbReference type="PROSITE" id="PS51372">
    <property type="entry name" value="PRD_2"/>
    <property type="match status" value="2"/>
</dbReference>
<evidence type="ECO:0000256" key="2">
    <source>
        <dbReference type="ARBA" id="ARBA00022737"/>
    </source>
</evidence>
<comment type="caution">
    <text evidence="6">The sequence shown here is derived from an EMBL/GenBank/DDBJ whole genome shotgun (WGS) entry which is preliminary data.</text>
</comment>
<dbReference type="InterPro" id="IPR036095">
    <property type="entry name" value="PTS_EIIB-like_sf"/>
</dbReference>
<dbReference type="InterPro" id="IPR050661">
    <property type="entry name" value="BglG_antiterminators"/>
</dbReference>
<dbReference type="PANTHER" id="PTHR30185">
    <property type="entry name" value="CRYPTIC BETA-GLUCOSIDE BGL OPERON ANTITERMINATOR"/>
    <property type="match status" value="1"/>
</dbReference>
<dbReference type="EMBL" id="SOAZ01000013">
    <property type="protein sequence ID" value="TDT56513.1"/>
    <property type="molecule type" value="Genomic_DNA"/>
</dbReference>
<dbReference type="InterPro" id="IPR013011">
    <property type="entry name" value="PTS_EIIB_2"/>
</dbReference>
<dbReference type="SUPFAM" id="SSF52794">
    <property type="entry name" value="PTS system IIB component-like"/>
    <property type="match status" value="1"/>
</dbReference>
<feature type="domain" description="PTS EIIA type-2" evidence="3">
    <location>
        <begin position="559"/>
        <end position="702"/>
    </location>
</feature>
<dbReference type="PANTHER" id="PTHR30185:SF12">
    <property type="entry name" value="TRANSCRIPTIONAL REGULATOR MANR"/>
    <property type="match status" value="1"/>
</dbReference>
<dbReference type="Pfam" id="PF00874">
    <property type="entry name" value="PRD"/>
    <property type="match status" value="2"/>
</dbReference>
<keyword evidence="2" id="KW-0677">Repeat</keyword>
<gene>
    <name evidence="6" type="ORF">EDD71_11356</name>
</gene>
<dbReference type="CDD" id="cd05568">
    <property type="entry name" value="PTS_IIB_bgl_like"/>
    <property type="match status" value="1"/>
</dbReference>
<dbReference type="InterPro" id="IPR036634">
    <property type="entry name" value="PRD_sf"/>
</dbReference>
<evidence type="ECO:0000256" key="1">
    <source>
        <dbReference type="ARBA" id="ARBA00022679"/>
    </source>
</evidence>
<dbReference type="PROSITE" id="PS51094">
    <property type="entry name" value="PTS_EIIA_TYPE_2"/>
    <property type="match status" value="1"/>
</dbReference>
<feature type="domain" description="PRD" evidence="5">
    <location>
        <begin position="306"/>
        <end position="414"/>
    </location>
</feature>
<name>A0A4R7KM83_9CLOT</name>
<evidence type="ECO:0000313" key="6">
    <source>
        <dbReference type="EMBL" id="TDT56513.1"/>
    </source>
</evidence>
<evidence type="ECO:0000259" key="3">
    <source>
        <dbReference type="PROSITE" id="PS51094"/>
    </source>
</evidence>